<evidence type="ECO:0000313" key="2">
    <source>
        <dbReference type="EMBL" id="AGG89701.1"/>
    </source>
</evidence>
<dbReference type="InterPro" id="IPR010260">
    <property type="entry name" value="AlpA"/>
</dbReference>
<evidence type="ECO:0000256" key="1">
    <source>
        <dbReference type="SAM" id="MobiDB-lite"/>
    </source>
</evidence>
<dbReference type="KEGG" id="rhd:R2APBS1_2618"/>
<feature type="region of interest" description="Disordered" evidence="1">
    <location>
        <begin position="1"/>
        <end position="40"/>
    </location>
</feature>
<dbReference type="PANTHER" id="PTHR36154:SF1">
    <property type="entry name" value="DNA-BINDING TRANSCRIPTIONAL ACTIVATOR ALPA"/>
    <property type="match status" value="1"/>
</dbReference>
<dbReference type="PANTHER" id="PTHR36154">
    <property type="entry name" value="DNA-BINDING TRANSCRIPTIONAL ACTIVATOR ALPA"/>
    <property type="match status" value="1"/>
</dbReference>
<organism evidence="2 3">
    <name type="scientific">Rhodanobacter denitrificans</name>
    <dbReference type="NCBI Taxonomy" id="666685"/>
    <lineage>
        <taxon>Bacteria</taxon>
        <taxon>Pseudomonadati</taxon>
        <taxon>Pseudomonadota</taxon>
        <taxon>Gammaproteobacteria</taxon>
        <taxon>Lysobacterales</taxon>
        <taxon>Rhodanobacteraceae</taxon>
        <taxon>Rhodanobacter</taxon>
    </lineage>
</organism>
<dbReference type="Proteomes" id="UP000011859">
    <property type="component" value="Chromosome"/>
</dbReference>
<keyword evidence="3" id="KW-1185">Reference proteome</keyword>
<dbReference type="STRING" id="666685.R2APBS1_2618"/>
<name>M4NQ00_9GAMM</name>
<accession>M4NQ00</accession>
<dbReference type="InterPro" id="IPR052931">
    <property type="entry name" value="Prophage_regulatory_activator"/>
</dbReference>
<sequence length="93" mass="10524">MLRESEVAHRTGLSPSTIRNRCTVGHSSFDPEFPQPRVLGSGKNRSAVGWLQSEILDWMNTRPKAYLTDQLNNRAKVAKNVRGHASDKEEFML</sequence>
<gene>
    <name evidence="2" type="ORF">R2APBS1_2618</name>
</gene>
<dbReference type="HOGENOM" id="CLU_2397625_0_0_6"/>
<protein>
    <submittedName>
        <fullName evidence="2">Putative transcriptional regulator</fullName>
    </submittedName>
</protein>
<evidence type="ECO:0000313" key="3">
    <source>
        <dbReference type="Proteomes" id="UP000011859"/>
    </source>
</evidence>
<proteinExistence type="predicted"/>
<dbReference type="eggNOG" id="COG3311">
    <property type="taxonomic scope" value="Bacteria"/>
</dbReference>
<reference evidence="2 3" key="1">
    <citation type="submission" date="2012-04" db="EMBL/GenBank/DDBJ databases">
        <title>Complete genome of Rhodanobacter sp. 2APBS1.</title>
        <authorList>
            <consortium name="US DOE Joint Genome Institute"/>
            <person name="Huntemann M."/>
            <person name="Wei C.-L."/>
            <person name="Han J."/>
            <person name="Detter J.C."/>
            <person name="Han C."/>
            <person name="Tapia R."/>
            <person name="Munk A.C.C."/>
            <person name="Chen A."/>
            <person name="Krypides N."/>
            <person name="Mavromatis K."/>
            <person name="Markowitz V."/>
            <person name="Szeto E."/>
            <person name="Ivanova N."/>
            <person name="Mikhailova N."/>
            <person name="Ovchinnikova G."/>
            <person name="Pagani I."/>
            <person name="Pati A."/>
            <person name="Goodwin L."/>
            <person name="Peters L."/>
            <person name="Pitluck S."/>
            <person name="Woyke T."/>
            <person name="Prakash O."/>
            <person name="Elkins J."/>
            <person name="Brown S."/>
            <person name="Palumbo A."/>
            <person name="Hemme C."/>
            <person name="Zhou J."/>
            <person name="Watson D."/>
            <person name="Jardine P."/>
            <person name="Kostka J."/>
            <person name="Green S."/>
        </authorList>
    </citation>
    <scope>NUCLEOTIDE SEQUENCE [LARGE SCALE GENOMIC DNA]</scope>
    <source>
        <strain evidence="2 3">2APBS1</strain>
    </source>
</reference>
<dbReference type="AlphaFoldDB" id="M4NQ00"/>
<dbReference type="Pfam" id="PF05930">
    <property type="entry name" value="Phage_AlpA"/>
    <property type="match status" value="1"/>
</dbReference>
<dbReference type="EMBL" id="CP003470">
    <property type="protein sequence ID" value="AGG89701.1"/>
    <property type="molecule type" value="Genomic_DNA"/>
</dbReference>